<dbReference type="RefSeq" id="WP_314511858.1">
    <property type="nucleotide sequence ID" value="NZ_JASJOU010000004.1"/>
</dbReference>
<accession>A0AAE3UDN7</accession>
<evidence type="ECO:0008006" key="3">
    <source>
        <dbReference type="Google" id="ProtNLM"/>
    </source>
</evidence>
<dbReference type="Proteomes" id="UP001232063">
    <property type="component" value="Unassembled WGS sequence"/>
</dbReference>
<evidence type="ECO:0000313" key="2">
    <source>
        <dbReference type="Proteomes" id="UP001232063"/>
    </source>
</evidence>
<organism evidence="1 2">
    <name type="scientific">Xanthocytophaga agilis</name>
    <dbReference type="NCBI Taxonomy" id="3048010"/>
    <lineage>
        <taxon>Bacteria</taxon>
        <taxon>Pseudomonadati</taxon>
        <taxon>Bacteroidota</taxon>
        <taxon>Cytophagia</taxon>
        <taxon>Cytophagales</taxon>
        <taxon>Rhodocytophagaceae</taxon>
        <taxon>Xanthocytophaga</taxon>
    </lineage>
</organism>
<gene>
    <name evidence="1" type="ORF">QNI22_15385</name>
</gene>
<keyword evidence="2" id="KW-1185">Reference proteome</keyword>
<dbReference type="EMBL" id="JASJOU010000004">
    <property type="protein sequence ID" value="MDJ1502048.1"/>
    <property type="molecule type" value="Genomic_DNA"/>
</dbReference>
<dbReference type="Gene3D" id="3.40.50.1010">
    <property type="entry name" value="5'-nuclease"/>
    <property type="match status" value="1"/>
</dbReference>
<dbReference type="AlphaFoldDB" id="A0AAE3UDN7"/>
<name>A0AAE3UDN7_9BACT</name>
<sequence length="174" mass="19429">MDTLASNSSEVVIKDSCILFDLVDLALIEGFFQLDLVVYTTTQVINEITNETQLKEINEYVKSGKLNINGDGDLETILSLSIENRGLSIADCSVLELALRKNAIIYSADGSLRKVATRKNLQVRGVLWIIEELCIKNNLTVEIALEKLQLYTKINSRAPIKDIMILTQKLSVLK</sequence>
<protein>
    <recommendedName>
        <fullName evidence="3">PIN domain-containing protein</fullName>
    </recommendedName>
</protein>
<dbReference type="InterPro" id="IPR029060">
    <property type="entry name" value="PIN-like_dom_sf"/>
</dbReference>
<dbReference type="SUPFAM" id="SSF88723">
    <property type="entry name" value="PIN domain-like"/>
    <property type="match status" value="1"/>
</dbReference>
<dbReference type="Pfam" id="PF11848">
    <property type="entry name" value="DUF3368"/>
    <property type="match status" value="1"/>
</dbReference>
<proteinExistence type="predicted"/>
<comment type="caution">
    <text evidence="1">The sequence shown here is derived from an EMBL/GenBank/DDBJ whole genome shotgun (WGS) entry which is preliminary data.</text>
</comment>
<evidence type="ECO:0000313" key="1">
    <source>
        <dbReference type="EMBL" id="MDJ1502048.1"/>
    </source>
</evidence>
<reference evidence="1" key="1">
    <citation type="submission" date="2023-05" db="EMBL/GenBank/DDBJ databases">
        <authorList>
            <person name="Zhang X."/>
        </authorList>
    </citation>
    <scope>NUCLEOTIDE SEQUENCE</scope>
    <source>
        <strain evidence="1">BD1B2-1</strain>
    </source>
</reference>
<dbReference type="InterPro" id="IPR021799">
    <property type="entry name" value="PIN-like_prokaryotic"/>
</dbReference>